<dbReference type="Proteomes" id="UP000240760">
    <property type="component" value="Unassembled WGS sequence"/>
</dbReference>
<evidence type="ECO:0000256" key="1">
    <source>
        <dbReference type="SAM" id="MobiDB-lite"/>
    </source>
</evidence>
<keyword evidence="3" id="KW-1185">Reference proteome</keyword>
<name>A0A2T4BYN5_TRILO</name>
<gene>
    <name evidence="2" type="ORF">M440DRAFT_116951</name>
</gene>
<accession>A0A2T4BYN5</accession>
<proteinExistence type="predicted"/>
<sequence length="165" mass="18534">MESPRTYQSGMSSAQTDFLGLGAVELALQRERIGLPSNAPRATTPRPYEGGLDVAPPYRPRDCASQAAPRSPQPHVMQYFEDTRVVACAQENSAPPRALASFWSAIRLIFFSRLPSRLKTRRPFSSLLSHNANPPKHKPLISISLFFLFIPHISSRHFVFPWSFL</sequence>
<evidence type="ECO:0000313" key="3">
    <source>
        <dbReference type="Proteomes" id="UP000240760"/>
    </source>
</evidence>
<dbReference type="AlphaFoldDB" id="A0A2T4BYN5"/>
<organism evidence="2 3">
    <name type="scientific">Trichoderma longibrachiatum ATCC 18648</name>
    <dbReference type="NCBI Taxonomy" id="983965"/>
    <lineage>
        <taxon>Eukaryota</taxon>
        <taxon>Fungi</taxon>
        <taxon>Dikarya</taxon>
        <taxon>Ascomycota</taxon>
        <taxon>Pezizomycotina</taxon>
        <taxon>Sordariomycetes</taxon>
        <taxon>Hypocreomycetidae</taxon>
        <taxon>Hypocreales</taxon>
        <taxon>Hypocreaceae</taxon>
        <taxon>Trichoderma</taxon>
    </lineage>
</organism>
<protein>
    <submittedName>
        <fullName evidence="2">Uncharacterized protein</fullName>
    </submittedName>
</protein>
<reference evidence="2 3" key="1">
    <citation type="submission" date="2016-07" db="EMBL/GenBank/DDBJ databases">
        <title>Multiple horizontal gene transfer events from other fungi enriched the ability of initially mycotrophic Trichoderma (Ascomycota) to feed on dead plant biomass.</title>
        <authorList>
            <consortium name="DOE Joint Genome Institute"/>
            <person name="Aerts A."/>
            <person name="Atanasova L."/>
            <person name="Chenthamara K."/>
            <person name="Zhang J."/>
            <person name="Grujic M."/>
            <person name="Henrissat B."/>
            <person name="Kuo A."/>
            <person name="Salamov A."/>
            <person name="Lipzen A."/>
            <person name="Labutti K."/>
            <person name="Barry K."/>
            <person name="Miao Y."/>
            <person name="Rahimi M.J."/>
            <person name="Shen Q."/>
            <person name="Grigoriev I.V."/>
            <person name="Kubicek C.P."/>
            <person name="Druzhinina I.S."/>
        </authorList>
    </citation>
    <scope>NUCLEOTIDE SEQUENCE [LARGE SCALE GENOMIC DNA]</scope>
    <source>
        <strain evidence="2 3">ATCC 18648</strain>
    </source>
</reference>
<evidence type="ECO:0000313" key="2">
    <source>
        <dbReference type="EMBL" id="PTB74441.1"/>
    </source>
</evidence>
<dbReference type="EMBL" id="KZ679136">
    <property type="protein sequence ID" value="PTB74441.1"/>
    <property type="molecule type" value="Genomic_DNA"/>
</dbReference>
<feature type="region of interest" description="Disordered" evidence="1">
    <location>
        <begin position="32"/>
        <end position="72"/>
    </location>
</feature>